<dbReference type="EMBL" id="JBGMEL010000001">
    <property type="protein sequence ID" value="MFA0789286.1"/>
    <property type="molecule type" value="Genomic_DNA"/>
</dbReference>
<dbReference type="Pfam" id="PF07992">
    <property type="entry name" value="Pyr_redox_2"/>
    <property type="match status" value="1"/>
</dbReference>
<dbReference type="PRINTS" id="PR00368">
    <property type="entry name" value="FADPNR"/>
</dbReference>
<sequence length="435" mass="47172">MKKIVIVGGGASGLHLATRLGHYFSFSTVLGRKRDAPTAQVTLVDKNRTHIWKPLLHQVAAGALDANMDALNYQVHARANGYEFQLGALQSLDRKHRVLTLGAVMDDEGSELVPARELEYDYLVLCIGSKSNDFHTHGVREHCVFLDSSEQAQKFHQQLLNHFLRLETHTNKTLQIAIVGGGATGVELSAELIGASKQMGNYGRIGADAIDITVVEAGPHLLPALPARLGNNAERELSKMGVRVLTGCSIASASDSGLTTGDGREIPAAIRVWAAGVKAPEFLTRLDGLATNRLNQIEVKTTLQTQSDPHIFAMGDCASCIDGNEQRVPPRAQAAQQMAKLTASNLIALIEEKPLGHFYYRDRGSLVSLSKYTAVGNLMGTLVKGSLTVEGRIAGLAYRSLYRMHLAAIHGWPKAMLLYLIGQANRAVNPRLKLH</sequence>
<dbReference type="Proteomes" id="UP001569414">
    <property type="component" value="Unassembled WGS sequence"/>
</dbReference>
<dbReference type="RefSeq" id="WP_299586694.1">
    <property type="nucleotide sequence ID" value="NZ_JBGMEL010000001.1"/>
</dbReference>
<dbReference type="InterPro" id="IPR051169">
    <property type="entry name" value="NADH-Q_oxidoreductase"/>
</dbReference>
<evidence type="ECO:0000313" key="8">
    <source>
        <dbReference type="Proteomes" id="UP001569414"/>
    </source>
</evidence>
<dbReference type="PRINTS" id="PR00411">
    <property type="entry name" value="PNDRDTASEI"/>
</dbReference>
<dbReference type="GO" id="GO:0016491">
    <property type="term" value="F:oxidoreductase activity"/>
    <property type="evidence" value="ECO:0007669"/>
    <property type="project" value="UniProtKB-KW"/>
</dbReference>
<evidence type="ECO:0000313" key="7">
    <source>
        <dbReference type="EMBL" id="MFA0789286.1"/>
    </source>
</evidence>
<dbReference type="Gene3D" id="3.50.50.100">
    <property type="match status" value="1"/>
</dbReference>
<comment type="similarity">
    <text evidence="2">Belongs to the NADH dehydrogenase family.</text>
</comment>
<proteinExistence type="inferred from homology"/>
<keyword evidence="5 7" id="KW-0560">Oxidoreductase</keyword>
<keyword evidence="8" id="KW-1185">Reference proteome</keyword>
<organism evidence="7 8">
    <name type="scientific">Microbulbifer echini</name>
    <dbReference type="NCBI Taxonomy" id="1529067"/>
    <lineage>
        <taxon>Bacteria</taxon>
        <taxon>Pseudomonadati</taxon>
        <taxon>Pseudomonadota</taxon>
        <taxon>Gammaproteobacteria</taxon>
        <taxon>Cellvibrionales</taxon>
        <taxon>Microbulbiferaceae</taxon>
        <taxon>Microbulbifer</taxon>
    </lineage>
</organism>
<accession>A0ABV4NJV4</accession>
<feature type="domain" description="FAD/NAD(P)-binding" evidence="6">
    <location>
        <begin position="2"/>
        <end position="339"/>
    </location>
</feature>
<dbReference type="PANTHER" id="PTHR42913">
    <property type="entry name" value="APOPTOSIS-INDUCING FACTOR 1"/>
    <property type="match status" value="1"/>
</dbReference>
<gene>
    <name evidence="7" type="ORF">ACCI51_01940</name>
</gene>
<evidence type="ECO:0000259" key="6">
    <source>
        <dbReference type="Pfam" id="PF07992"/>
    </source>
</evidence>
<evidence type="ECO:0000256" key="3">
    <source>
        <dbReference type="ARBA" id="ARBA00022630"/>
    </source>
</evidence>
<evidence type="ECO:0000256" key="2">
    <source>
        <dbReference type="ARBA" id="ARBA00005272"/>
    </source>
</evidence>
<keyword evidence="3" id="KW-0285">Flavoprotein</keyword>
<comment type="cofactor">
    <cofactor evidence="1">
        <name>FAD</name>
        <dbReference type="ChEBI" id="CHEBI:57692"/>
    </cofactor>
</comment>
<dbReference type="InterPro" id="IPR036188">
    <property type="entry name" value="FAD/NAD-bd_sf"/>
</dbReference>
<evidence type="ECO:0000256" key="1">
    <source>
        <dbReference type="ARBA" id="ARBA00001974"/>
    </source>
</evidence>
<dbReference type="SUPFAM" id="SSF51905">
    <property type="entry name" value="FAD/NAD(P)-binding domain"/>
    <property type="match status" value="2"/>
</dbReference>
<dbReference type="InterPro" id="IPR023753">
    <property type="entry name" value="FAD/NAD-binding_dom"/>
</dbReference>
<evidence type="ECO:0000256" key="4">
    <source>
        <dbReference type="ARBA" id="ARBA00022827"/>
    </source>
</evidence>
<dbReference type="PANTHER" id="PTHR42913:SF3">
    <property type="entry name" value="64 KDA MITOCHONDRIAL NADH DEHYDROGENASE (EUROFUNG)"/>
    <property type="match status" value="1"/>
</dbReference>
<keyword evidence="4" id="KW-0274">FAD</keyword>
<name>A0ABV4NJV4_9GAMM</name>
<dbReference type="EC" id="1.6.5.-" evidence="7"/>
<comment type="caution">
    <text evidence="7">The sequence shown here is derived from an EMBL/GenBank/DDBJ whole genome shotgun (WGS) entry which is preliminary data.</text>
</comment>
<reference evidence="7 8" key="1">
    <citation type="submission" date="2024-08" db="EMBL/GenBank/DDBJ databases">
        <authorList>
            <person name="Ishaq N."/>
        </authorList>
    </citation>
    <scope>NUCLEOTIDE SEQUENCE [LARGE SCALE GENOMIC DNA]</scope>
    <source>
        <strain evidence="7 8">JCM 30400</strain>
    </source>
</reference>
<evidence type="ECO:0000256" key="5">
    <source>
        <dbReference type="ARBA" id="ARBA00023002"/>
    </source>
</evidence>
<protein>
    <submittedName>
        <fullName evidence="7">NAD(P)/FAD-dependent oxidoreductase</fullName>
        <ecNumber evidence="7">1.6.5.-</ecNumber>
    </submittedName>
</protein>